<evidence type="ECO:0000256" key="1">
    <source>
        <dbReference type="ARBA" id="ARBA00006432"/>
    </source>
</evidence>
<dbReference type="EMBL" id="JAFJYH010000136">
    <property type="protein sequence ID" value="KAG4418145.1"/>
    <property type="molecule type" value="Genomic_DNA"/>
</dbReference>
<evidence type="ECO:0000313" key="5">
    <source>
        <dbReference type="Proteomes" id="UP000664132"/>
    </source>
</evidence>
<evidence type="ECO:0008006" key="6">
    <source>
        <dbReference type="Google" id="ProtNLM"/>
    </source>
</evidence>
<dbReference type="Pfam" id="PF00501">
    <property type="entry name" value="AMP-binding"/>
    <property type="match status" value="1"/>
</dbReference>
<accession>A0A8H7TFF3</accession>
<dbReference type="InterPro" id="IPR020845">
    <property type="entry name" value="AMP-binding_CS"/>
</dbReference>
<dbReference type="Gene3D" id="3.40.50.12780">
    <property type="entry name" value="N-terminal domain of ligase-like"/>
    <property type="match status" value="1"/>
</dbReference>
<dbReference type="NCBIfam" id="TIGR01217">
    <property type="entry name" value="ac_ac_CoA_syn"/>
    <property type="match status" value="1"/>
</dbReference>
<dbReference type="InterPro" id="IPR042099">
    <property type="entry name" value="ANL_N_sf"/>
</dbReference>
<evidence type="ECO:0000259" key="3">
    <source>
        <dbReference type="Pfam" id="PF16177"/>
    </source>
</evidence>
<dbReference type="GO" id="GO:0030729">
    <property type="term" value="F:acetoacetate-CoA ligase activity"/>
    <property type="evidence" value="ECO:0007669"/>
    <property type="project" value="InterPro"/>
</dbReference>
<evidence type="ECO:0000259" key="2">
    <source>
        <dbReference type="Pfam" id="PF00501"/>
    </source>
</evidence>
<feature type="domain" description="Acetyl-coenzyme A synthetase N-terminal" evidence="3">
    <location>
        <begin position="41"/>
        <end position="96"/>
    </location>
</feature>
<organism evidence="4 5">
    <name type="scientific">Cadophora malorum</name>
    <dbReference type="NCBI Taxonomy" id="108018"/>
    <lineage>
        <taxon>Eukaryota</taxon>
        <taxon>Fungi</taxon>
        <taxon>Dikarya</taxon>
        <taxon>Ascomycota</taxon>
        <taxon>Pezizomycotina</taxon>
        <taxon>Leotiomycetes</taxon>
        <taxon>Helotiales</taxon>
        <taxon>Ploettnerulaceae</taxon>
        <taxon>Cadophora</taxon>
    </lineage>
</organism>
<dbReference type="PANTHER" id="PTHR42921">
    <property type="entry name" value="ACETOACETYL-COA SYNTHETASE"/>
    <property type="match status" value="1"/>
</dbReference>
<dbReference type="InterPro" id="IPR005914">
    <property type="entry name" value="Acac_CoA_synth"/>
</dbReference>
<dbReference type="OrthoDB" id="10253869at2759"/>
<dbReference type="GO" id="GO:0006629">
    <property type="term" value="P:lipid metabolic process"/>
    <property type="evidence" value="ECO:0007669"/>
    <property type="project" value="InterPro"/>
</dbReference>
<reference evidence="4" key="1">
    <citation type="submission" date="2021-02" db="EMBL/GenBank/DDBJ databases">
        <title>Genome sequence Cadophora malorum strain M34.</title>
        <authorList>
            <person name="Stefanovic E."/>
            <person name="Vu D."/>
            <person name="Scully C."/>
            <person name="Dijksterhuis J."/>
            <person name="Roader J."/>
            <person name="Houbraken J."/>
        </authorList>
    </citation>
    <scope>NUCLEOTIDE SEQUENCE</scope>
    <source>
        <strain evidence="4">M34</strain>
    </source>
</reference>
<dbReference type="PROSITE" id="PS00455">
    <property type="entry name" value="AMP_BINDING"/>
    <property type="match status" value="1"/>
</dbReference>
<feature type="domain" description="AMP-dependent synthetase/ligase" evidence="2">
    <location>
        <begin position="117"/>
        <end position="501"/>
    </location>
</feature>
<proteinExistence type="inferred from homology"/>
<evidence type="ECO:0000313" key="4">
    <source>
        <dbReference type="EMBL" id="KAG4418145.1"/>
    </source>
</evidence>
<comment type="similarity">
    <text evidence="1">Belongs to the ATP-dependent AMP-binding enzyme family.</text>
</comment>
<dbReference type="PANTHER" id="PTHR42921:SF4">
    <property type="entry name" value="ACETOACETYL-COA SYNTHASE (AFU_ORTHOLOGUE AFUA_8G04770)"/>
    <property type="match status" value="1"/>
</dbReference>
<dbReference type="Gene3D" id="3.30.300.30">
    <property type="match status" value="1"/>
</dbReference>
<sequence length="695" mass="77169">MSSSTVPRKLWEHPNPEGTEMYRLMQEINQKHNLNLKTFWELYQYSINNRAQFWDQAFHFLDIIHDGSYEEVVDESARIDSVPIWFKGVNLNFAENLLYSREPGAPSSKRGKAGKEDSKIAVTEIREGYTEVRDVTWGQLRKQVAELADAMKAHGVKKGDRVVVVASNSVDTLKVFFAITTLGGLFSSSSTDMGVQGVLQRALQVAPKYIFMDDFAIYNGKKVDLRDKMKHIVEGMKDISEFQGMVSMPRFKDPVDISKIPRTETLASFVSKAIGKAPEFEPTAFHDPFFIAYSSGTTGNPKCIVHSVGGCILSSAKEGKLHGQIDEKSVVLQYTTTGWIMYFSSVMNLLGGARVILYDGSPFQPDLKTFVRMIGEQKVTKLGTSPRWMHEMQKNNISPKQVTDLSSLELVTSTGMVLSDQLFEWFYDVGFPAHVQLGNISGGTDLAGCFGGENPLTPVYVGGTQGPSLGTPVEVYDSLIEGGKGVPGAPVPHGTPGELVAPSAFPNMPVYLWNDPDGSRYFGAYFEKYDNVWTHGDFVMFHPVTKNLLFLGRADGVLNPSGVRFGSAEIYSIIEEKFPHVADSICVGQRRPTDSDESVMLFLLMKPGEKFTTALVNDVKTAIRKGLSARHVPKYVFETPDIPTTVNLKKVELPVKQIVSGKTIKPSGTLLNPQSLHYYYQFAKVEELTEPKSRL</sequence>
<dbReference type="Pfam" id="PF16177">
    <property type="entry name" value="ACAS_N"/>
    <property type="match status" value="1"/>
</dbReference>
<keyword evidence="5" id="KW-1185">Reference proteome</keyword>
<dbReference type="InterPro" id="IPR032387">
    <property type="entry name" value="ACAS_N"/>
</dbReference>
<name>A0A8H7TFF3_9HELO</name>
<dbReference type="SUPFAM" id="SSF56801">
    <property type="entry name" value="Acetyl-CoA synthetase-like"/>
    <property type="match status" value="1"/>
</dbReference>
<protein>
    <recommendedName>
        <fullName evidence="6">Acetoacetyl-CoA synthetase</fullName>
    </recommendedName>
</protein>
<dbReference type="AlphaFoldDB" id="A0A8H7TFF3"/>
<dbReference type="InterPro" id="IPR045851">
    <property type="entry name" value="AMP-bd_C_sf"/>
</dbReference>
<gene>
    <name evidence="4" type="ORF">IFR04_008738</name>
</gene>
<dbReference type="InterPro" id="IPR000873">
    <property type="entry name" value="AMP-dep_synth/lig_dom"/>
</dbReference>
<comment type="caution">
    <text evidence="4">The sequence shown here is derived from an EMBL/GenBank/DDBJ whole genome shotgun (WGS) entry which is preliminary data.</text>
</comment>
<dbReference type="Proteomes" id="UP000664132">
    <property type="component" value="Unassembled WGS sequence"/>
</dbReference>